<evidence type="ECO:0000313" key="4">
    <source>
        <dbReference type="Proteomes" id="UP000266886"/>
    </source>
</evidence>
<evidence type="ECO:0000259" key="2">
    <source>
        <dbReference type="PROSITE" id="PS50975"/>
    </source>
</evidence>
<gene>
    <name evidence="3" type="ORF">EAW56_10340</name>
</gene>
<keyword evidence="4" id="KW-1185">Reference proteome</keyword>
<comment type="caution">
    <text evidence="3">The sequence shown here is derived from an EMBL/GenBank/DDBJ whole genome shotgun (WGS) entry which is preliminary data.</text>
</comment>
<proteinExistence type="predicted"/>
<dbReference type="PROSITE" id="PS50975">
    <property type="entry name" value="ATP_GRASP"/>
    <property type="match status" value="1"/>
</dbReference>
<accession>A0ABX9UHD1</accession>
<feature type="domain" description="ATP-grasp" evidence="2">
    <location>
        <begin position="32"/>
        <end position="266"/>
    </location>
</feature>
<evidence type="ECO:0000256" key="1">
    <source>
        <dbReference type="PROSITE-ProRule" id="PRU00409"/>
    </source>
</evidence>
<keyword evidence="1" id="KW-0067">ATP-binding</keyword>
<name>A0ABX9UHD1_9CORY</name>
<dbReference type="InterPro" id="IPR011761">
    <property type="entry name" value="ATP-grasp"/>
</dbReference>
<dbReference type="Gene3D" id="3.30.470.20">
    <property type="entry name" value="ATP-grasp fold, B domain"/>
    <property type="match status" value="1"/>
</dbReference>
<evidence type="ECO:0000313" key="3">
    <source>
        <dbReference type="EMBL" id="RMD17931.1"/>
    </source>
</evidence>
<dbReference type="SUPFAM" id="SSF56059">
    <property type="entry name" value="Glutathione synthetase ATP-binding domain-like"/>
    <property type="match status" value="1"/>
</dbReference>
<dbReference type="EMBL" id="RDRE01000030">
    <property type="protein sequence ID" value="RMD17931.1"/>
    <property type="molecule type" value="Genomic_DNA"/>
</dbReference>
<sequence>MQVTTWVKKVEERLNHTEKNVPWWVNDKAKLHTFCQENEIPMPRLYKYWDTPEELVSLDELPSKFVLKPTVMHSNWGVQLLERRENGRYWDSLNRREYGLEGIKLVQEEAYSKCNYKGQYKLMAEEFVESPDPKKPVPLDYKVYCFYDQPLLIQQVDRNSGRDRHVFFDGDFNELPRKGYVESDWKHIDYGEPVIPADPDALLDAAVKTTVKLGTPFMRVDMFHGKQGTVLGELTPAPGPLYYKKIMWLSESFDLELGSAWVRAEARTGQ</sequence>
<dbReference type="Pfam" id="PF14305">
    <property type="entry name" value="ATPgrasp_TupA"/>
    <property type="match status" value="1"/>
</dbReference>
<keyword evidence="1" id="KW-0547">Nucleotide-binding</keyword>
<organism evidence="3 4">
    <name type="scientific">Corynebacterium gottingense</name>
    <dbReference type="NCBI Taxonomy" id="2041036"/>
    <lineage>
        <taxon>Bacteria</taxon>
        <taxon>Bacillati</taxon>
        <taxon>Actinomycetota</taxon>
        <taxon>Actinomycetes</taxon>
        <taxon>Mycobacteriales</taxon>
        <taxon>Corynebacteriaceae</taxon>
        <taxon>Corynebacterium</taxon>
    </lineage>
</organism>
<protein>
    <recommendedName>
        <fullName evidence="2">ATP-grasp domain-containing protein</fullName>
    </recommendedName>
</protein>
<reference evidence="3 4" key="1">
    <citation type="submission" date="2018-10" db="EMBL/GenBank/DDBJ databases">
        <title>Whole genome sequence of Corynebacterium gottingense DSM 130494T.</title>
        <authorList>
            <person name="Bernier A.-M."/>
            <person name="Bernard K."/>
        </authorList>
    </citation>
    <scope>NUCLEOTIDE SEQUENCE [LARGE SCALE GENOMIC DNA]</scope>
    <source>
        <strain evidence="3 4">DSM 103494</strain>
    </source>
</reference>
<dbReference type="InterPro" id="IPR029465">
    <property type="entry name" value="ATPgrasp_TupA"/>
</dbReference>
<dbReference type="Proteomes" id="UP000266886">
    <property type="component" value="Unassembled WGS sequence"/>
</dbReference>